<keyword evidence="2" id="KW-0472">Membrane</keyword>
<protein>
    <submittedName>
        <fullName evidence="3">11932_t:CDS:1</fullName>
    </submittedName>
</protein>
<keyword evidence="4" id="KW-1185">Reference proteome</keyword>
<feature type="region of interest" description="Disordered" evidence="1">
    <location>
        <begin position="27"/>
        <end position="57"/>
    </location>
</feature>
<keyword evidence="2" id="KW-1133">Transmembrane helix</keyword>
<dbReference type="OrthoDB" id="2444190at2759"/>
<evidence type="ECO:0000313" key="3">
    <source>
        <dbReference type="EMBL" id="CAG8632633.1"/>
    </source>
</evidence>
<sequence>KTKTLCCPEQLANLLFMPLALPRGSFSEKVPLTSNPEQSGEESPAIQSDNSLNQLEPDNIAKFQQRQSQTQAINHDYLPDLKGALKGFYEENVKETIETKTHEFKQLIQQNAAIGKSKYLALGVLTVSVFLPVSMFVIEPTPAKDNSED</sequence>
<feature type="non-terminal residue" evidence="3">
    <location>
        <position position="1"/>
    </location>
</feature>
<evidence type="ECO:0000313" key="4">
    <source>
        <dbReference type="Proteomes" id="UP000789508"/>
    </source>
</evidence>
<accession>A0A9N9DEY0</accession>
<evidence type="ECO:0000256" key="1">
    <source>
        <dbReference type="SAM" id="MobiDB-lite"/>
    </source>
</evidence>
<name>A0A9N9DEY0_9GLOM</name>
<reference evidence="3" key="1">
    <citation type="submission" date="2021-06" db="EMBL/GenBank/DDBJ databases">
        <authorList>
            <person name="Kallberg Y."/>
            <person name="Tangrot J."/>
            <person name="Rosling A."/>
        </authorList>
    </citation>
    <scope>NUCLEOTIDE SEQUENCE</scope>
    <source>
        <strain evidence="3">FL130A</strain>
    </source>
</reference>
<organism evidence="3 4">
    <name type="scientific">Ambispora leptoticha</name>
    <dbReference type="NCBI Taxonomy" id="144679"/>
    <lineage>
        <taxon>Eukaryota</taxon>
        <taxon>Fungi</taxon>
        <taxon>Fungi incertae sedis</taxon>
        <taxon>Mucoromycota</taxon>
        <taxon>Glomeromycotina</taxon>
        <taxon>Glomeromycetes</taxon>
        <taxon>Archaeosporales</taxon>
        <taxon>Ambisporaceae</taxon>
        <taxon>Ambispora</taxon>
    </lineage>
</organism>
<feature type="transmembrane region" description="Helical" evidence="2">
    <location>
        <begin position="119"/>
        <end position="138"/>
    </location>
</feature>
<evidence type="ECO:0000256" key="2">
    <source>
        <dbReference type="SAM" id="Phobius"/>
    </source>
</evidence>
<gene>
    <name evidence="3" type="ORF">ALEPTO_LOCUS9420</name>
</gene>
<keyword evidence="2" id="KW-0812">Transmembrane</keyword>
<comment type="caution">
    <text evidence="3">The sequence shown here is derived from an EMBL/GenBank/DDBJ whole genome shotgun (WGS) entry which is preliminary data.</text>
</comment>
<dbReference type="EMBL" id="CAJVPS010007182">
    <property type="protein sequence ID" value="CAG8632633.1"/>
    <property type="molecule type" value="Genomic_DNA"/>
</dbReference>
<dbReference type="Proteomes" id="UP000789508">
    <property type="component" value="Unassembled WGS sequence"/>
</dbReference>
<proteinExistence type="predicted"/>
<feature type="compositionally biased region" description="Polar residues" evidence="1">
    <location>
        <begin position="45"/>
        <end position="57"/>
    </location>
</feature>
<dbReference type="AlphaFoldDB" id="A0A9N9DEY0"/>